<evidence type="ECO:0000256" key="5">
    <source>
        <dbReference type="ARBA" id="ARBA00022691"/>
    </source>
</evidence>
<dbReference type="InterPro" id="IPR029063">
    <property type="entry name" value="SAM-dependent_MTases_sf"/>
</dbReference>
<comment type="similarity">
    <text evidence="1">Belongs to the N(4)/N(6)-methyltransferase family.</text>
</comment>
<evidence type="ECO:0000313" key="9">
    <source>
        <dbReference type="EMBL" id="SCL20356.1"/>
    </source>
</evidence>
<evidence type="ECO:0000256" key="4">
    <source>
        <dbReference type="ARBA" id="ARBA00022679"/>
    </source>
</evidence>
<organism evidence="9 10">
    <name type="scientific">Micromonospora rhizosphaerae</name>
    <dbReference type="NCBI Taxonomy" id="568872"/>
    <lineage>
        <taxon>Bacteria</taxon>
        <taxon>Bacillati</taxon>
        <taxon>Actinomycetota</taxon>
        <taxon>Actinomycetes</taxon>
        <taxon>Micromonosporales</taxon>
        <taxon>Micromonosporaceae</taxon>
        <taxon>Micromonospora</taxon>
    </lineage>
</organism>
<dbReference type="PANTHER" id="PTHR42933">
    <property type="entry name" value="SLR6095 PROTEIN"/>
    <property type="match status" value="1"/>
</dbReference>
<dbReference type="STRING" id="568872.GA0070624_1977"/>
<evidence type="ECO:0000313" key="10">
    <source>
        <dbReference type="Proteomes" id="UP000199413"/>
    </source>
</evidence>
<accession>A0A1C6RTL9</accession>
<dbReference type="EMBL" id="FMHV01000002">
    <property type="protein sequence ID" value="SCL20356.1"/>
    <property type="molecule type" value="Genomic_DNA"/>
</dbReference>
<dbReference type="InterPro" id="IPR038333">
    <property type="entry name" value="T1MK-like_N_sf"/>
</dbReference>
<evidence type="ECO:0000256" key="2">
    <source>
        <dbReference type="ARBA" id="ARBA00011900"/>
    </source>
</evidence>
<keyword evidence="5" id="KW-0949">S-adenosyl-L-methionine</keyword>
<evidence type="ECO:0000256" key="3">
    <source>
        <dbReference type="ARBA" id="ARBA00022603"/>
    </source>
</evidence>
<dbReference type="GO" id="GO:0009007">
    <property type="term" value="F:site-specific DNA-methyltransferase (adenine-specific) activity"/>
    <property type="evidence" value="ECO:0007669"/>
    <property type="project" value="UniProtKB-EC"/>
</dbReference>
<dbReference type="GO" id="GO:0008170">
    <property type="term" value="F:N-methyltransferase activity"/>
    <property type="evidence" value="ECO:0007669"/>
    <property type="project" value="InterPro"/>
</dbReference>
<protein>
    <recommendedName>
        <fullName evidence="2">site-specific DNA-methyltransferase (adenine-specific)</fullName>
        <ecNumber evidence="2">2.1.1.72</ecNumber>
    </recommendedName>
</protein>
<dbReference type="InterPro" id="IPR051537">
    <property type="entry name" value="DNA_Adenine_Mtase"/>
</dbReference>
<gene>
    <name evidence="9" type="ORF">GA0070624_1977</name>
</gene>
<dbReference type="PRINTS" id="PR00507">
    <property type="entry name" value="N12N6MTFRASE"/>
</dbReference>
<dbReference type="Pfam" id="PF02384">
    <property type="entry name" value="N6_Mtase"/>
    <property type="match status" value="1"/>
</dbReference>
<dbReference type="Proteomes" id="UP000199413">
    <property type="component" value="Unassembled WGS sequence"/>
</dbReference>
<name>A0A1C6RTL9_9ACTN</name>
<feature type="domain" description="DNA methylase adenine-specific" evidence="8">
    <location>
        <begin position="128"/>
        <end position="450"/>
    </location>
</feature>
<comment type="catalytic activity">
    <reaction evidence="7">
        <text>a 2'-deoxyadenosine in DNA + S-adenosyl-L-methionine = an N(6)-methyl-2'-deoxyadenosine in DNA + S-adenosyl-L-homocysteine + H(+)</text>
        <dbReference type="Rhea" id="RHEA:15197"/>
        <dbReference type="Rhea" id="RHEA-COMP:12418"/>
        <dbReference type="Rhea" id="RHEA-COMP:12419"/>
        <dbReference type="ChEBI" id="CHEBI:15378"/>
        <dbReference type="ChEBI" id="CHEBI:57856"/>
        <dbReference type="ChEBI" id="CHEBI:59789"/>
        <dbReference type="ChEBI" id="CHEBI:90615"/>
        <dbReference type="ChEBI" id="CHEBI:90616"/>
        <dbReference type="EC" id="2.1.1.72"/>
    </reaction>
</comment>
<dbReference type="Gene3D" id="3.40.50.150">
    <property type="entry name" value="Vaccinia Virus protein VP39"/>
    <property type="match status" value="1"/>
</dbReference>
<keyword evidence="6" id="KW-0680">Restriction system</keyword>
<dbReference type="Gene3D" id="1.20.1260.30">
    <property type="match status" value="1"/>
</dbReference>
<dbReference type="AlphaFoldDB" id="A0A1C6RTL9"/>
<keyword evidence="3" id="KW-0489">Methyltransferase</keyword>
<evidence type="ECO:0000259" key="8">
    <source>
        <dbReference type="Pfam" id="PF02384"/>
    </source>
</evidence>
<dbReference type="PANTHER" id="PTHR42933:SF4">
    <property type="entry name" value="TYPE I RESTRICTION ENZYME ECOKI METHYLASE SUBUNIT"/>
    <property type="match status" value="1"/>
</dbReference>
<dbReference type="EC" id="2.1.1.72" evidence="2"/>
<dbReference type="GO" id="GO:0009307">
    <property type="term" value="P:DNA restriction-modification system"/>
    <property type="evidence" value="ECO:0007669"/>
    <property type="project" value="UniProtKB-KW"/>
</dbReference>
<evidence type="ECO:0000256" key="6">
    <source>
        <dbReference type="ARBA" id="ARBA00022747"/>
    </source>
</evidence>
<dbReference type="InterPro" id="IPR003356">
    <property type="entry name" value="DNA_methylase_A-5"/>
</dbReference>
<keyword evidence="4" id="KW-0808">Transferase</keyword>
<keyword evidence="10" id="KW-1185">Reference proteome</keyword>
<sequence>MKDRTSTLRAETRDSVNKVWALCNALKDDGVTFHQYLVELSYLLFLKLAAELKVEHKLPQGCRWTALTECPENILLERYGGLLRSLATSDSEVVSRIFSQSRTSIKKAKTLRVLVQSIDRFAWYEISREGLGDLYEGLLEKNANEKRSGAGQYFTPRLLIDSIVRVMKPSLGDVIQDPAAGTAGFLVSAGNYIRANSDTWSDVAEKELSAIFHGVEHVDDTYSLALMNLFLHGLVNDDAVGLVYGDTLSSAGKDLPPATLILSNPPFGTKRGGGLPDRDDLPFPTSNKQLCFVQHIISALAPGGRAAIVVPDNVLYEETVGLNVRRYMMDSCDLHTMLRLPPGLFYAASVKTHVLFITKNDGDSFQGTKELWLYDLRGKGHGRSKSESLTEETLRAFEHAYGHDPNVGREARRTRRESLSDSYQVFSRAEIRERGDNLALSIEVEPTAESQEDPEEALLLLEKSLERSMSALRELSDMVRRGPA</sequence>
<evidence type="ECO:0000256" key="7">
    <source>
        <dbReference type="ARBA" id="ARBA00047942"/>
    </source>
</evidence>
<dbReference type="SUPFAM" id="SSF53335">
    <property type="entry name" value="S-adenosyl-L-methionine-dependent methyltransferases"/>
    <property type="match status" value="1"/>
</dbReference>
<proteinExistence type="inferred from homology"/>
<reference evidence="10" key="1">
    <citation type="submission" date="2016-06" db="EMBL/GenBank/DDBJ databases">
        <authorList>
            <person name="Varghese N."/>
            <person name="Submissions Spin"/>
        </authorList>
    </citation>
    <scope>NUCLEOTIDE SEQUENCE [LARGE SCALE GENOMIC DNA]</scope>
    <source>
        <strain evidence="10">DSM 45431</strain>
    </source>
</reference>
<dbReference type="GO" id="GO:0032259">
    <property type="term" value="P:methylation"/>
    <property type="evidence" value="ECO:0007669"/>
    <property type="project" value="UniProtKB-KW"/>
</dbReference>
<dbReference type="GO" id="GO:0003677">
    <property type="term" value="F:DNA binding"/>
    <property type="evidence" value="ECO:0007669"/>
    <property type="project" value="InterPro"/>
</dbReference>
<evidence type="ECO:0000256" key="1">
    <source>
        <dbReference type="ARBA" id="ARBA00006594"/>
    </source>
</evidence>